<dbReference type="InterPro" id="IPR007348">
    <property type="entry name" value="CopC_dom"/>
</dbReference>
<feature type="signal peptide" evidence="4">
    <location>
        <begin position="1"/>
        <end position="27"/>
    </location>
</feature>
<protein>
    <recommendedName>
        <fullName evidence="5">CopC domain-containing protein</fullName>
    </recommendedName>
</protein>
<dbReference type="Proteomes" id="UP000194946">
    <property type="component" value="Unassembled WGS sequence"/>
</dbReference>
<dbReference type="InterPro" id="IPR014755">
    <property type="entry name" value="Cu-Rt/internalin_Ig-like"/>
</dbReference>
<feature type="chain" id="PRO_5012603433" description="CopC domain-containing protein" evidence="4">
    <location>
        <begin position="28"/>
        <end position="158"/>
    </location>
</feature>
<evidence type="ECO:0000256" key="4">
    <source>
        <dbReference type="SAM" id="SignalP"/>
    </source>
</evidence>
<evidence type="ECO:0000256" key="1">
    <source>
        <dbReference type="ARBA" id="ARBA00022729"/>
    </source>
</evidence>
<feature type="domain" description="CopC" evidence="5">
    <location>
        <begin position="29"/>
        <end position="119"/>
    </location>
</feature>
<feature type="region of interest" description="Disordered" evidence="3">
    <location>
        <begin position="122"/>
        <end position="158"/>
    </location>
</feature>
<keyword evidence="2" id="KW-0186">Copper</keyword>
<comment type="caution">
    <text evidence="6">The sequence shown here is derived from an EMBL/GenBank/DDBJ whole genome shotgun (WGS) entry which is preliminary data.</text>
</comment>
<evidence type="ECO:0000259" key="5">
    <source>
        <dbReference type="Pfam" id="PF04234"/>
    </source>
</evidence>
<feature type="compositionally biased region" description="Polar residues" evidence="3">
    <location>
        <begin position="141"/>
        <end position="158"/>
    </location>
</feature>
<dbReference type="AlphaFoldDB" id="A0A251ZTM4"/>
<reference evidence="7" key="1">
    <citation type="submission" date="2014-06" db="EMBL/GenBank/DDBJ databases">
        <authorList>
            <person name="Winans N.J."/>
            <person name="Newell P.D."/>
            <person name="Douglas A.E."/>
        </authorList>
    </citation>
    <scope>NUCLEOTIDE SEQUENCE [LARGE SCALE GENOMIC DNA]</scope>
    <source>
        <strain evidence="7">DmL_052</strain>
    </source>
</reference>
<dbReference type="SUPFAM" id="SSF81296">
    <property type="entry name" value="E set domains"/>
    <property type="match status" value="1"/>
</dbReference>
<dbReference type="InterPro" id="IPR014756">
    <property type="entry name" value="Ig_E-set"/>
</dbReference>
<keyword evidence="7" id="KW-1185">Reference proteome</keyword>
<dbReference type="Gene3D" id="2.60.40.1220">
    <property type="match status" value="1"/>
</dbReference>
<dbReference type="GO" id="GO:0042597">
    <property type="term" value="C:periplasmic space"/>
    <property type="evidence" value="ECO:0007669"/>
    <property type="project" value="InterPro"/>
</dbReference>
<dbReference type="GO" id="GO:0005507">
    <property type="term" value="F:copper ion binding"/>
    <property type="evidence" value="ECO:0007669"/>
    <property type="project" value="InterPro"/>
</dbReference>
<organism evidence="6 7">
    <name type="scientific">Commensalibacter intestini</name>
    <dbReference type="NCBI Taxonomy" id="479936"/>
    <lineage>
        <taxon>Bacteria</taxon>
        <taxon>Pseudomonadati</taxon>
        <taxon>Pseudomonadota</taxon>
        <taxon>Alphaproteobacteria</taxon>
        <taxon>Acetobacterales</taxon>
        <taxon>Acetobacteraceae</taxon>
    </lineage>
</organism>
<dbReference type="Pfam" id="PF04234">
    <property type="entry name" value="CopC"/>
    <property type="match status" value="1"/>
</dbReference>
<evidence type="ECO:0000313" key="7">
    <source>
        <dbReference type="Proteomes" id="UP000194946"/>
    </source>
</evidence>
<name>A0A251ZTM4_9PROT</name>
<dbReference type="EMBL" id="JOPB01000008">
    <property type="protein sequence ID" value="OUI78017.1"/>
    <property type="molecule type" value="Genomic_DNA"/>
</dbReference>
<dbReference type="GO" id="GO:0046688">
    <property type="term" value="P:response to copper ion"/>
    <property type="evidence" value="ECO:0007669"/>
    <property type="project" value="InterPro"/>
</dbReference>
<evidence type="ECO:0000256" key="2">
    <source>
        <dbReference type="ARBA" id="ARBA00023008"/>
    </source>
</evidence>
<evidence type="ECO:0000313" key="6">
    <source>
        <dbReference type="EMBL" id="OUI78017.1"/>
    </source>
</evidence>
<evidence type="ECO:0000256" key="3">
    <source>
        <dbReference type="SAM" id="MobiDB-lite"/>
    </source>
</evidence>
<accession>A0A251ZTM4</accession>
<proteinExistence type="predicted"/>
<keyword evidence="1 4" id="KW-0732">Signal</keyword>
<gene>
    <name evidence="6" type="ORF">HK18_10740</name>
</gene>
<sequence length="158" mass="16838">MKKFCKITMITSMAMVGVMVSGLSAHAISVQSSIPKANQTLQAGNQEIMVKYDHDFNQFRSRLLLVGETGEPILIPATVSLDHTEVKTTYPLKAGKYQLQWQIWTWKGEESSGSIPFTVVGTAPAPAPVGDHSAANLSPAPATNGQSGNANAKQAPSN</sequence>
<dbReference type="RefSeq" id="WP_086632460.1">
    <property type="nucleotide sequence ID" value="NZ_JOPB01000008.1"/>
</dbReference>